<protein>
    <submittedName>
        <fullName evidence="2">Uncharacterized protein</fullName>
    </submittedName>
</protein>
<sequence length="260" mass="30805">MPASQNLTLKYKIFQLQVHEFDKTINQLENLFFSDLAQYYRSHTKDVYSNLHEKIIIHEILQRPHDRLRSYQFGPHSIISSNKRKNISINGRNFGKFYHSMDQDQRLPSYYVFTIQGFLIRLANSEYPLRFEGVKLSKLLFLNLLMVNLKTFRDVELPKDFFEEEEEEEEEDDDDIEYLFEEQEQPLQDNNAEQGGNTPDSEYKDIFTSNKVAPTNDDGHRSSTESSDEEELEPLQDEHYYELLNRETSTTTTQILITLH</sequence>
<comment type="caution">
    <text evidence="2">The sequence shown here is derived from an EMBL/GenBank/DDBJ whole genome shotgun (WGS) entry which is preliminary data.</text>
</comment>
<dbReference type="Proteomes" id="UP000774326">
    <property type="component" value="Unassembled WGS sequence"/>
</dbReference>
<feature type="compositionally biased region" description="Acidic residues" evidence="1">
    <location>
        <begin position="226"/>
        <end position="235"/>
    </location>
</feature>
<reference evidence="2" key="2">
    <citation type="submission" date="2021-01" db="EMBL/GenBank/DDBJ databases">
        <authorList>
            <person name="Schikora-Tamarit M.A."/>
        </authorList>
    </citation>
    <scope>NUCLEOTIDE SEQUENCE</scope>
    <source>
        <strain evidence="2">CBS2887</strain>
    </source>
</reference>
<dbReference type="AlphaFoldDB" id="A0A9P8Q514"/>
<dbReference type="EMBL" id="JAEUBG010002663">
    <property type="protein sequence ID" value="KAH3684218.1"/>
    <property type="molecule type" value="Genomic_DNA"/>
</dbReference>
<name>A0A9P8Q514_WICPI</name>
<organism evidence="2 3">
    <name type="scientific">Wickerhamomyces pijperi</name>
    <name type="common">Yeast</name>
    <name type="synonym">Pichia pijperi</name>
    <dbReference type="NCBI Taxonomy" id="599730"/>
    <lineage>
        <taxon>Eukaryota</taxon>
        <taxon>Fungi</taxon>
        <taxon>Dikarya</taxon>
        <taxon>Ascomycota</taxon>
        <taxon>Saccharomycotina</taxon>
        <taxon>Saccharomycetes</taxon>
        <taxon>Phaffomycetales</taxon>
        <taxon>Wickerhamomycetaceae</taxon>
        <taxon>Wickerhamomyces</taxon>
    </lineage>
</organism>
<feature type="compositionally biased region" description="Polar residues" evidence="1">
    <location>
        <begin position="185"/>
        <end position="200"/>
    </location>
</feature>
<keyword evidence="3" id="KW-1185">Reference proteome</keyword>
<evidence type="ECO:0000313" key="2">
    <source>
        <dbReference type="EMBL" id="KAH3684218.1"/>
    </source>
</evidence>
<evidence type="ECO:0000313" key="3">
    <source>
        <dbReference type="Proteomes" id="UP000774326"/>
    </source>
</evidence>
<reference evidence="2" key="1">
    <citation type="journal article" date="2021" name="Open Biol.">
        <title>Shared evolutionary footprints suggest mitochondrial oxidative damage underlies multiple complex I losses in fungi.</title>
        <authorList>
            <person name="Schikora-Tamarit M.A."/>
            <person name="Marcet-Houben M."/>
            <person name="Nosek J."/>
            <person name="Gabaldon T."/>
        </authorList>
    </citation>
    <scope>NUCLEOTIDE SEQUENCE</scope>
    <source>
        <strain evidence="2">CBS2887</strain>
    </source>
</reference>
<accession>A0A9P8Q514</accession>
<gene>
    <name evidence="2" type="ORF">WICPIJ_004813</name>
</gene>
<feature type="region of interest" description="Disordered" evidence="1">
    <location>
        <begin position="182"/>
        <end position="238"/>
    </location>
</feature>
<proteinExistence type="predicted"/>
<evidence type="ECO:0000256" key="1">
    <source>
        <dbReference type="SAM" id="MobiDB-lite"/>
    </source>
</evidence>